<accession>A0ACB7YFR3</accession>
<gene>
    <name evidence="1" type="ORF">Vadar_022075</name>
</gene>
<dbReference type="EMBL" id="CM037158">
    <property type="protein sequence ID" value="KAH7852227.1"/>
    <property type="molecule type" value="Genomic_DNA"/>
</dbReference>
<evidence type="ECO:0000313" key="1">
    <source>
        <dbReference type="EMBL" id="KAH7852227.1"/>
    </source>
</evidence>
<keyword evidence="2" id="KW-1185">Reference proteome</keyword>
<dbReference type="Proteomes" id="UP000828048">
    <property type="component" value="Chromosome 8"/>
</dbReference>
<evidence type="ECO:0000313" key="2">
    <source>
        <dbReference type="Proteomes" id="UP000828048"/>
    </source>
</evidence>
<sequence>MKRLISLAVTVVDFFALQILGEERVIVEFGKVISEDLGVVKKIFQFVFVPRVLWFPLELSQILQTISSKVCTSEHISKIQLDRQSDGSRVHAESLQSDDHRSLALLPELNISVEQDKEPVVAHQVDEFGKEWYSHSVGIRGGTRNFKLRVPNLVPKGVEMGSGTMSGGEKTMIYLSKRYLTKSPFMPMVDGVIFQMIKCILHAAAFSLLVFERDLVEVSLSRHSNSQIDGDLYFSFVVLRIPLGLSRMLGGQDVETWILLKHGDKTWSVLVDDRNMAGESNSNILGMKLYLNLILDDLGMDDEDEEAVAVDRKRVRHSKQGKDESCAKLKKKARVLVEVEHEDTDERQVAIQRHLVVEFFHISLICIPVKCN</sequence>
<comment type="caution">
    <text evidence="1">The sequence shown here is derived from an EMBL/GenBank/DDBJ whole genome shotgun (WGS) entry which is preliminary data.</text>
</comment>
<name>A0ACB7YFR3_9ERIC</name>
<organism evidence="1 2">
    <name type="scientific">Vaccinium darrowii</name>
    <dbReference type="NCBI Taxonomy" id="229202"/>
    <lineage>
        <taxon>Eukaryota</taxon>
        <taxon>Viridiplantae</taxon>
        <taxon>Streptophyta</taxon>
        <taxon>Embryophyta</taxon>
        <taxon>Tracheophyta</taxon>
        <taxon>Spermatophyta</taxon>
        <taxon>Magnoliopsida</taxon>
        <taxon>eudicotyledons</taxon>
        <taxon>Gunneridae</taxon>
        <taxon>Pentapetalae</taxon>
        <taxon>asterids</taxon>
        <taxon>Ericales</taxon>
        <taxon>Ericaceae</taxon>
        <taxon>Vaccinioideae</taxon>
        <taxon>Vaccinieae</taxon>
        <taxon>Vaccinium</taxon>
    </lineage>
</organism>
<reference evidence="1 2" key="1">
    <citation type="journal article" date="2021" name="Hortic Res">
        <title>High-quality reference genome and annotation aids understanding of berry development for evergreen blueberry (Vaccinium darrowii).</title>
        <authorList>
            <person name="Yu J."/>
            <person name="Hulse-Kemp A.M."/>
            <person name="Babiker E."/>
            <person name="Staton M."/>
        </authorList>
    </citation>
    <scope>NUCLEOTIDE SEQUENCE [LARGE SCALE GENOMIC DNA]</scope>
    <source>
        <strain evidence="2">cv. NJ 8807/NJ 8810</strain>
        <tissue evidence="1">Young leaf</tissue>
    </source>
</reference>
<protein>
    <submittedName>
        <fullName evidence="1">Uncharacterized protein</fullName>
    </submittedName>
</protein>
<proteinExistence type="predicted"/>